<evidence type="ECO:0000256" key="1">
    <source>
        <dbReference type="ARBA" id="ARBA00022729"/>
    </source>
</evidence>
<gene>
    <name evidence="7" type="ORF">SKAU_G00049330</name>
</gene>
<feature type="compositionally biased region" description="Basic residues" evidence="4">
    <location>
        <begin position="299"/>
        <end position="314"/>
    </location>
</feature>
<sequence length="590" mass="65742">MMLWVLLLSAGFCFQCVTGSLALVTSLTCETPAVLKAAELALNKINADRQEGYIFALNRVHDVRQESKEPNGVAYNLIIDVLETKCHVISKKNMQACEVRGAPNVPKYGNCETYFFVDSTEKNVEIYNYNCTIQPVPPSVIGRTCPDCPTRVDLADPNVLKAVDLSLKKFNQNSSLPNYFALLNVTAAKMQWVIGPSYIVEYIIQETVCSRETPDADKAQCKLMDCEFAHKAHCLGSHLEIELKVRPRNGEIENRNGLFLTANCEIFEPQAAKTEEANHKREGEHTDKEQEHADDSSHKHEHLHLHHHEHHHASNHNARRDVHRDPDDFIVFQRNQELLGEEAKDCGVSVSLECTGMENEARDSLGVTYVLYRCHSVSSSPPWWSLSSSFMLQVYGFIEEPKLLLHGRGKGVVPTALARHLRDTQEGLLVAAVVALHENSKVRLEEADVFFQELCRDGAEAQDGAGAEGGAEAGGGAGAQIGPQLLVDFWEALLVASSQDPIIQELLFRLTSVYIDRVAQSNQGVKPLKTAEDLVNSCCHYGTLFPWVSVLTPAQLNVTPGNQEDLEKLQSLLYRFSLIGWRCVWLFVIG</sequence>
<dbReference type="PANTHER" id="PTHR13814">
    <property type="entry name" value="FETUIN"/>
    <property type="match status" value="1"/>
</dbReference>
<evidence type="ECO:0000313" key="8">
    <source>
        <dbReference type="Proteomes" id="UP001152622"/>
    </source>
</evidence>
<dbReference type="GO" id="GO:0004869">
    <property type="term" value="F:cysteine-type endopeptidase inhibitor activity"/>
    <property type="evidence" value="ECO:0007669"/>
    <property type="project" value="InterPro"/>
</dbReference>
<dbReference type="GO" id="GO:0005576">
    <property type="term" value="C:extracellular region"/>
    <property type="evidence" value="ECO:0007669"/>
    <property type="project" value="TreeGrafter"/>
</dbReference>
<dbReference type="OrthoDB" id="9941887at2759"/>
<evidence type="ECO:0000313" key="7">
    <source>
        <dbReference type="EMBL" id="KAJ8374353.1"/>
    </source>
</evidence>
<evidence type="ECO:0000256" key="2">
    <source>
        <dbReference type="ARBA" id="ARBA00023157"/>
    </source>
</evidence>
<evidence type="ECO:0000259" key="6">
    <source>
        <dbReference type="PROSITE" id="PS51530"/>
    </source>
</evidence>
<dbReference type="InterPro" id="IPR046350">
    <property type="entry name" value="Cystatin_sf"/>
</dbReference>
<dbReference type="SUPFAM" id="SSF54403">
    <property type="entry name" value="Cystatin/monellin"/>
    <property type="match status" value="2"/>
</dbReference>
<keyword evidence="3" id="KW-0325">Glycoprotein</keyword>
<keyword evidence="8" id="KW-1185">Reference proteome</keyword>
<dbReference type="InterPro" id="IPR025764">
    <property type="entry name" value="Cystatin_Fetuin_B"/>
</dbReference>
<reference evidence="7" key="1">
    <citation type="journal article" date="2023" name="Science">
        <title>Genome structures resolve the early diversification of teleost fishes.</title>
        <authorList>
            <person name="Parey E."/>
            <person name="Louis A."/>
            <person name="Montfort J."/>
            <person name="Bouchez O."/>
            <person name="Roques C."/>
            <person name="Iampietro C."/>
            <person name="Lluch J."/>
            <person name="Castinel A."/>
            <person name="Donnadieu C."/>
            <person name="Desvignes T."/>
            <person name="Floi Bucao C."/>
            <person name="Jouanno E."/>
            <person name="Wen M."/>
            <person name="Mejri S."/>
            <person name="Dirks R."/>
            <person name="Jansen H."/>
            <person name="Henkel C."/>
            <person name="Chen W.J."/>
            <person name="Zahm M."/>
            <person name="Cabau C."/>
            <person name="Klopp C."/>
            <person name="Thompson A.W."/>
            <person name="Robinson-Rechavi M."/>
            <person name="Braasch I."/>
            <person name="Lecointre G."/>
            <person name="Bobe J."/>
            <person name="Postlethwait J.H."/>
            <person name="Berthelot C."/>
            <person name="Roest Crollius H."/>
            <person name="Guiguen Y."/>
        </authorList>
    </citation>
    <scope>NUCLEOTIDE SEQUENCE</scope>
    <source>
        <strain evidence="7">WJC10195</strain>
    </source>
</reference>
<comment type="caution">
    <text evidence="7">The sequence shown here is derived from an EMBL/GenBank/DDBJ whole genome shotgun (WGS) entry which is preliminary data.</text>
</comment>
<feature type="region of interest" description="Disordered" evidence="4">
    <location>
        <begin position="274"/>
        <end position="320"/>
    </location>
</feature>
<feature type="domain" description="Cystatin fetuin-B-type" evidence="6">
    <location>
        <begin position="143"/>
        <end position="265"/>
    </location>
</feature>
<dbReference type="EMBL" id="JAINUF010000002">
    <property type="protein sequence ID" value="KAJ8374353.1"/>
    <property type="molecule type" value="Genomic_DNA"/>
</dbReference>
<dbReference type="Proteomes" id="UP001152622">
    <property type="component" value="Chromosome 2"/>
</dbReference>
<dbReference type="Pfam" id="PF14761">
    <property type="entry name" value="HPS3_N"/>
    <property type="match status" value="1"/>
</dbReference>
<proteinExistence type="predicted"/>
<evidence type="ECO:0000256" key="5">
    <source>
        <dbReference type="SAM" id="SignalP"/>
    </source>
</evidence>
<name>A0A9Q1G3I5_SYNKA</name>
<feature type="domain" description="Cystatin fetuin-B-type" evidence="6">
    <location>
        <begin position="18"/>
        <end position="132"/>
    </location>
</feature>
<dbReference type="AlphaFoldDB" id="A0A9Q1G3I5"/>
<accession>A0A9Q1G3I5</accession>
<dbReference type="SMART" id="SM00043">
    <property type="entry name" value="CY"/>
    <property type="match status" value="2"/>
</dbReference>
<dbReference type="InterPro" id="IPR050735">
    <property type="entry name" value="Kininogen_Fetuin_HRG"/>
</dbReference>
<dbReference type="InterPro" id="IPR029437">
    <property type="entry name" value="HPS3_N"/>
</dbReference>
<dbReference type="PROSITE" id="PS51530">
    <property type="entry name" value="CYSTATIN_FETUIN_B"/>
    <property type="match status" value="2"/>
</dbReference>
<protein>
    <recommendedName>
        <fullName evidence="6">Cystatin fetuin-B-type domain-containing protein</fullName>
    </recommendedName>
</protein>
<feature type="signal peptide" evidence="5">
    <location>
        <begin position="1"/>
        <end position="22"/>
    </location>
</feature>
<feature type="compositionally biased region" description="Basic and acidic residues" evidence="4">
    <location>
        <begin position="274"/>
        <end position="298"/>
    </location>
</feature>
<dbReference type="Pfam" id="PF00031">
    <property type="entry name" value="Cystatin"/>
    <property type="match status" value="1"/>
</dbReference>
<evidence type="ECO:0000256" key="4">
    <source>
        <dbReference type="SAM" id="MobiDB-lite"/>
    </source>
</evidence>
<dbReference type="CDD" id="cd00042">
    <property type="entry name" value="CY"/>
    <property type="match status" value="1"/>
</dbReference>
<evidence type="ECO:0000256" key="3">
    <source>
        <dbReference type="ARBA" id="ARBA00023180"/>
    </source>
</evidence>
<keyword evidence="1 5" id="KW-0732">Signal</keyword>
<keyword evidence="2" id="KW-1015">Disulfide bond</keyword>
<dbReference type="PANTHER" id="PTHR13814:SF10">
    <property type="entry name" value="FETUIN-B"/>
    <property type="match status" value="1"/>
</dbReference>
<feature type="chain" id="PRO_5040288588" description="Cystatin fetuin-B-type domain-containing protein" evidence="5">
    <location>
        <begin position="23"/>
        <end position="590"/>
    </location>
</feature>
<dbReference type="InterPro" id="IPR029438">
    <property type="entry name" value="HPS3_C"/>
</dbReference>
<organism evidence="7 8">
    <name type="scientific">Synaphobranchus kaupii</name>
    <name type="common">Kaup's arrowtooth eel</name>
    <dbReference type="NCBI Taxonomy" id="118154"/>
    <lineage>
        <taxon>Eukaryota</taxon>
        <taxon>Metazoa</taxon>
        <taxon>Chordata</taxon>
        <taxon>Craniata</taxon>
        <taxon>Vertebrata</taxon>
        <taxon>Euteleostomi</taxon>
        <taxon>Actinopterygii</taxon>
        <taxon>Neopterygii</taxon>
        <taxon>Teleostei</taxon>
        <taxon>Anguilliformes</taxon>
        <taxon>Synaphobranchidae</taxon>
        <taxon>Synaphobranchus</taxon>
    </lineage>
</organism>
<dbReference type="Pfam" id="PF14763">
    <property type="entry name" value="HPS3_C"/>
    <property type="match status" value="1"/>
</dbReference>
<dbReference type="Gene3D" id="3.10.450.10">
    <property type="match status" value="2"/>
</dbReference>
<dbReference type="InterPro" id="IPR000010">
    <property type="entry name" value="Cystatin_dom"/>
</dbReference>